<keyword evidence="2" id="KW-1185">Reference proteome</keyword>
<evidence type="ECO:0000313" key="1">
    <source>
        <dbReference type="EMBL" id="KIL67124.1"/>
    </source>
</evidence>
<evidence type="ECO:0000313" key="2">
    <source>
        <dbReference type="Proteomes" id="UP000054549"/>
    </source>
</evidence>
<dbReference type="Proteomes" id="UP000054549">
    <property type="component" value="Unassembled WGS sequence"/>
</dbReference>
<dbReference type="InParanoid" id="A0A0C2TJF4"/>
<sequence length="128" mass="13726">MRRGLSRPIAHLESLEKRRRGQAKAPSMFKSTTGAVGTMGGRVAGAAAQYGLLKTIIPPAPPPPLPVARRALSRPIPRAFAPFKAIKNVFNSTSRASSRFYRKSAPARKKGKVVLISFMDGITKGITG</sequence>
<protein>
    <submittedName>
        <fullName evidence="1">Uncharacterized protein</fullName>
    </submittedName>
</protein>
<dbReference type="EMBL" id="KN818233">
    <property type="protein sequence ID" value="KIL67124.1"/>
    <property type="molecule type" value="Genomic_DNA"/>
</dbReference>
<organism evidence="1 2">
    <name type="scientific">Amanita muscaria (strain Koide BX008)</name>
    <dbReference type="NCBI Taxonomy" id="946122"/>
    <lineage>
        <taxon>Eukaryota</taxon>
        <taxon>Fungi</taxon>
        <taxon>Dikarya</taxon>
        <taxon>Basidiomycota</taxon>
        <taxon>Agaricomycotina</taxon>
        <taxon>Agaricomycetes</taxon>
        <taxon>Agaricomycetidae</taxon>
        <taxon>Agaricales</taxon>
        <taxon>Pluteineae</taxon>
        <taxon>Amanitaceae</taxon>
        <taxon>Amanita</taxon>
    </lineage>
</organism>
<proteinExistence type="predicted"/>
<name>A0A0C2TJF4_AMAMK</name>
<dbReference type="AlphaFoldDB" id="A0A0C2TJF4"/>
<reference evidence="1 2" key="1">
    <citation type="submission" date="2014-04" db="EMBL/GenBank/DDBJ databases">
        <title>Evolutionary Origins and Diversification of the Mycorrhizal Mutualists.</title>
        <authorList>
            <consortium name="DOE Joint Genome Institute"/>
            <consortium name="Mycorrhizal Genomics Consortium"/>
            <person name="Kohler A."/>
            <person name="Kuo A."/>
            <person name="Nagy L.G."/>
            <person name="Floudas D."/>
            <person name="Copeland A."/>
            <person name="Barry K.W."/>
            <person name="Cichocki N."/>
            <person name="Veneault-Fourrey C."/>
            <person name="LaButti K."/>
            <person name="Lindquist E.A."/>
            <person name="Lipzen A."/>
            <person name="Lundell T."/>
            <person name="Morin E."/>
            <person name="Murat C."/>
            <person name="Riley R."/>
            <person name="Ohm R."/>
            <person name="Sun H."/>
            <person name="Tunlid A."/>
            <person name="Henrissat B."/>
            <person name="Grigoriev I.V."/>
            <person name="Hibbett D.S."/>
            <person name="Martin F."/>
        </authorList>
    </citation>
    <scope>NUCLEOTIDE SEQUENCE [LARGE SCALE GENOMIC DNA]</scope>
    <source>
        <strain evidence="1 2">Koide BX008</strain>
    </source>
</reference>
<dbReference type="HOGENOM" id="CLU_1959003_0_0_1"/>
<accession>A0A0C2TJF4</accession>
<gene>
    <name evidence="1" type="ORF">M378DRAFT_160114</name>
</gene>